<organism evidence="2 3">
    <name type="scientific">Methylotuvimicrobium buryatense</name>
    <name type="common">Methylomicrobium buryatense</name>
    <dbReference type="NCBI Taxonomy" id="95641"/>
    <lineage>
        <taxon>Bacteria</taxon>
        <taxon>Pseudomonadati</taxon>
        <taxon>Pseudomonadota</taxon>
        <taxon>Gammaproteobacteria</taxon>
        <taxon>Methylococcales</taxon>
        <taxon>Methylococcaceae</taxon>
        <taxon>Methylotuvimicrobium</taxon>
    </lineage>
</organism>
<reference evidence="3" key="1">
    <citation type="journal article" date="2019" name="J. Bacteriol.">
        <title>A Mutagenic Screen Identifies a TonB-Dependent Receptor Required for the Lanthanide Metal Switch in the Type I Methanotroph 'Methylotuvimicrobium buryatense' 5GB1C.</title>
        <authorList>
            <person name="Groom J.D."/>
            <person name="Ford S.M."/>
            <person name="Pesesky M.W."/>
            <person name="Lidstrom M.E."/>
        </authorList>
    </citation>
    <scope>NUCLEOTIDE SEQUENCE [LARGE SCALE GENOMIC DNA]</scope>
    <source>
        <strain evidence="3">5GB1C</strain>
    </source>
</reference>
<dbReference type="STRING" id="675511.GCA_000341735_03751"/>
<dbReference type="InterPro" id="IPR011990">
    <property type="entry name" value="TPR-like_helical_dom_sf"/>
</dbReference>
<proteinExistence type="predicted"/>
<dbReference type="OrthoDB" id="9801609at2"/>
<keyword evidence="3" id="KW-1185">Reference proteome</keyword>
<sequence>MLQTLKNWFRKRRESTKYRSSAPTPKIVAKQMHLHWHFSDATQIPRQATWNANPITSYQPAVKPIEIETASTVSAAFDEALLDRAKTQWQFGAWDSLAALTQEDIESHPERAKLALLAGAAQLQLGNDSMARQLISQARQWGCEKRLISRILIAGTYNSLGKAAAITGDNDKAFDFFEQAISSAQPNGEIKLLAQARTQSQFAQLNLPDTDEIALGKLKDHHSLL</sequence>
<dbReference type="EMBL" id="CP035467">
    <property type="protein sequence ID" value="QCW84003.1"/>
    <property type="molecule type" value="Genomic_DNA"/>
</dbReference>
<dbReference type="KEGG" id="mbur:EQU24_18465"/>
<dbReference type="SUPFAM" id="SSF48452">
    <property type="entry name" value="TPR-like"/>
    <property type="match status" value="1"/>
</dbReference>
<keyword evidence="1" id="KW-0802">TPR repeat</keyword>
<name>A0A4P9UTS1_METBY</name>
<evidence type="ECO:0000313" key="2">
    <source>
        <dbReference type="EMBL" id="QCW84003.1"/>
    </source>
</evidence>
<dbReference type="AlphaFoldDB" id="A0A4P9UTS1"/>
<accession>A0A4P9UTS1</accession>
<dbReference type="Gene3D" id="1.25.40.10">
    <property type="entry name" value="Tetratricopeptide repeat domain"/>
    <property type="match status" value="1"/>
</dbReference>
<dbReference type="Proteomes" id="UP000305881">
    <property type="component" value="Chromosome"/>
</dbReference>
<feature type="repeat" description="TPR" evidence="1">
    <location>
        <begin position="154"/>
        <end position="187"/>
    </location>
</feature>
<evidence type="ECO:0008006" key="4">
    <source>
        <dbReference type="Google" id="ProtNLM"/>
    </source>
</evidence>
<dbReference type="PROSITE" id="PS50005">
    <property type="entry name" value="TPR"/>
    <property type="match status" value="1"/>
</dbReference>
<protein>
    <recommendedName>
        <fullName evidence="4">Tetratricopeptide repeat protein</fullName>
    </recommendedName>
</protein>
<dbReference type="RefSeq" id="WP_017842144.1">
    <property type="nucleotide sequence ID" value="NZ_CP035467.1"/>
</dbReference>
<dbReference type="InterPro" id="IPR019734">
    <property type="entry name" value="TPR_rpt"/>
</dbReference>
<evidence type="ECO:0000313" key="3">
    <source>
        <dbReference type="Proteomes" id="UP000305881"/>
    </source>
</evidence>
<evidence type="ECO:0000256" key="1">
    <source>
        <dbReference type="PROSITE-ProRule" id="PRU00339"/>
    </source>
</evidence>
<gene>
    <name evidence="2" type="ORF">EQU24_18465</name>
</gene>